<evidence type="ECO:0000313" key="9">
    <source>
        <dbReference type="EMBL" id="PIO25414.1"/>
    </source>
</evidence>
<reference evidence="10" key="1">
    <citation type="journal article" date="2017" name="Nat. Commun.">
        <title>The North American bullfrog draft genome provides insight into hormonal regulation of long noncoding RNA.</title>
        <authorList>
            <person name="Hammond S.A."/>
            <person name="Warren R.L."/>
            <person name="Vandervalk B.P."/>
            <person name="Kucuk E."/>
            <person name="Khan H."/>
            <person name="Gibb E.A."/>
            <person name="Pandoh P."/>
            <person name="Kirk H."/>
            <person name="Zhao Y."/>
            <person name="Jones M."/>
            <person name="Mungall A.J."/>
            <person name="Coope R."/>
            <person name="Pleasance S."/>
            <person name="Moore R.A."/>
            <person name="Holt R.A."/>
            <person name="Round J.M."/>
            <person name="Ohora S."/>
            <person name="Walle B.V."/>
            <person name="Veldhoen N."/>
            <person name="Helbing C.C."/>
            <person name="Birol I."/>
        </authorList>
    </citation>
    <scope>NUCLEOTIDE SEQUENCE [LARGE SCALE GENOMIC DNA]</scope>
</reference>
<keyword evidence="4" id="KW-0285">Flavoprotein</keyword>
<evidence type="ECO:0000256" key="2">
    <source>
        <dbReference type="ARBA" id="ARBA00004613"/>
    </source>
</evidence>
<dbReference type="GO" id="GO:0001716">
    <property type="term" value="F:L-amino-acid oxidase activity"/>
    <property type="evidence" value="ECO:0007669"/>
    <property type="project" value="TreeGrafter"/>
</dbReference>
<dbReference type="FunFam" id="3.50.50.60:FF:000450">
    <property type="entry name" value="Amine oxidase"/>
    <property type="match status" value="1"/>
</dbReference>
<dbReference type="Gene3D" id="3.90.660.10">
    <property type="match status" value="1"/>
</dbReference>
<evidence type="ECO:0000256" key="4">
    <source>
        <dbReference type="ARBA" id="ARBA00022630"/>
    </source>
</evidence>
<dbReference type="OrthoDB" id="5046242at2759"/>
<evidence type="ECO:0000256" key="1">
    <source>
        <dbReference type="ARBA" id="ARBA00001974"/>
    </source>
</evidence>
<accession>A0A2G9RC37</accession>
<proteinExistence type="predicted"/>
<gene>
    <name evidence="9" type="ORF">AB205_0147090</name>
</gene>
<dbReference type="GO" id="GO:0009063">
    <property type="term" value="P:amino acid catabolic process"/>
    <property type="evidence" value="ECO:0007669"/>
    <property type="project" value="TreeGrafter"/>
</dbReference>
<evidence type="ECO:0000256" key="3">
    <source>
        <dbReference type="ARBA" id="ARBA00022525"/>
    </source>
</evidence>
<keyword evidence="10" id="KW-1185">Reference proteome</keyword>
<protein>
    <recommendedName>
        <fullName evidence="8">Amine oxidase domain-containing protein</fullName>
    </recommendedName>
</protein>
<evidence type="ECO:0000256" key="5">
    <source>
        <dbReference type="ARBA" id="ARBA00022827"/>
    </source>
</evidence>
<keyword evidence="6" id="KW-1015">Disulfide bond</keyword>
<dbReference type="PANTHER" id="PTHR10742:SF355">
    <property type="entry name" value="AMINE OXIDASE"/>
    <property type="match status" value="1"/>
</dbReference>
<keyword evidence="7" id="KW-0472">Membrane</keyword>
<dbReference type="GO" id="GO:0005576">
    <property type="term" value="C:extracellular region"/>
    <property type="evidence" value="ECO:0007669"/>
    <property type="project" value="UniProtKB-SubCell"/>
</dbReference>
<dbReference type="InterPro" id="IPR050281">
    <property type="entry name" value="Flavin_monoamine_oxidase"/>
</dbReference>
<keyword evidence="3" id="KW-0964">Secreted</keyword>
<organism evidence="9 10">
    <name type="scientific">Aquarana catesbeiana</name>
    <name type="common">American bullfrog</name>
    <name type="synonym">Rana catesbeiana</name>
    <dbReference type="NCBI Taxonomy" id="8400"/>
    <lineage>
        <taxon>Eukaryota</taxon>
        <taxon>Metazoa</taxon>
        <taxon>Chordata</taxon>
        <taxon>Craniata</taxon>
        <taxon>Vertebrata</taxon>
        <taxon>Euteleostomi</taxon>
        <taxon>Amphibia</taxon>
        <taxon>Batrachia</taxon>
        <taxon>Anura</taxon>
        <taxon>Neobatrachia</taxon>
        <taxon>Ranoidea</taxon>
        <taxon>Ranidae</taxon>
        <taxon>Aquarana</taxon>
    </lineage>
</organism>
<keyword evidence="7" id="KW-0812">Transmembrane</keyword>
<comment type="subcellular location">
    <subcellularLocation>
        <location evidence="2">Secreted</location>
    </subcellularLocation>
</comment>
<evidence type="ECO:0000259" key="8">
    <source>
        <dbReference type="Pfam" id="PF01593"/>
    </source>
</evidence>
<feature type="transmembrane region" description="Helical" evidence="7">
    <location>
        <begin position="20"/>
        <end position="42"/>
    </location>
</feature>
<dbReference type="PANTHER" id="PTHR10742">
    <property type="entry name" value="FLAVIN MONOAMINE OXIDASE"/>
    <property type="match status" value="1"/>
</dbReference>
<name>A0A2G9RC37_AQUCT</name>
<dbReference type="InterPro" id="IPR036188">
    <property type="entry name" value="FAD/NAD-bd_sf"/>
</dbReference>
<evidence type="ECO:0000256" key="7">
    <source>
        <dbReference type="SAM" id="Phobius"/>
    </source>
</evidence>
<sequence length="226" mass="25515">MALMDLIVYSYFYGWLVKILSKVLCNCFVPSVFLSLLIWAGVYGQSSKGSNLLEECLKDPEYEEMMDIAIQGLPSVPKSNRKHIVIVGAGMSGLSAAKALQDAGHRVTVLEASNRIGGRVLTYRDPEGWYGELGPMRIPPSHRLIRELIRQFQLQMNTFIISNDNTVYLFNNIRQLQKDVTKMPNLFGFALSPEEEEISPDDLYSNLAYKVITVSQKILCQKIKAF</sequence>
<dbReference type="EMBL" id="KV947030">
    <property type="protein sequence ID" value="PIO25414.1"/>
    <property type="molecule type" value="Genomic_DNA"/>
</dbReference>
<dbReference type="Gene3D" id="3.50.50.60">
    <property type="entry name" value="FAD/NAD(P)-binding domain"/>
    <property type="match status" value="1"/>
</dbReference>
<dbReference type="AlphaFoldDB" id="A0A2G9RC37"/>
<keyword evidence="7" id="KW-1133">Transmembrane helix</keyword>
<dbReference type="SUPFAM" id="SSF51905">
    <property type="entry name" value="FAD/NAD(P)-binding domain"/>
    <property type="match status" value="1"/>
</dbReference>
<dbReference type="Pfam" id="PF01593">
    <property type="entry name" value="Amino_oxidase"/>
    <property type="match status" value="1"/>
</dbReference>
<feature type="domain" description="Amine oxidase" evidence="8">
    <location>
        <begin position="91"/>
        <end position="191"/>
    </location>
</feature>
<comment type="cofactor">
    <cofactor evidence="1">
        <name>FAD</name>
        <dbReference type="ChEBI" id="CHEBI:57692"/>
    </cofactor>
</comment>
<evidence type="ECO:0000313" key="10">
    <source>
        <dbReference type="Proteomes" id="UP000228934"/>
    </source>
</evidence>
<dbReference type="InterPro" id="IPR002937">
    <property type="entry name" value="Amino_oxidase"/>
</dbReference>
<keyword evidence="5" id="KW-0274">FAD</keyword>
<dbReference type="Proteomes" id="UP000228934">
    <property type="component" value="Unassembled WGS sequence"/>
</dbReference>
<evidence type="ECO:0000256" key="6">
    <source>
        <dbReference type="ARBA" id="ARBA00023157"/>
    </source>
</evidence>